<evidence type="ECO:0000259" key="3">
    <source>
        <dbReference type="Pfam" id="PF13439"/>
    </source>
</evidence>
<accession>A0ABV8Q1W1</accession>
<dbReference type="InterPro" id="IPR001296">
    <property type="entry name" value="Glyco_trans_1"/>
</dbReference>
<name>A0ABV8Q1W1_9BACT</name>
<dbReference type="InterPro" id="IPR028098">
    <property type="entry name" value="Glyco_trans_4-like_N"/>
</dbReference>
<evidence type="ECO:0000259" key="2">
    <source>
        <dbReference type="Pfam" id="PF00534"/>
    </source>
</evidence>
<dbReference type="PANTHER" id="PTHR46401">
    <property type="entry name" value="GLYCOSYLTRANSFERASE WBBK-RELATED"/>
    <property type="match status" value="1"/>
</dbReference>
<dbReference type="PANTHER" id="PTHR46401:SF2">
    <property type="entry name" value="GLYCOSYLTRANSFERASE WBBK-RELATED"/>
    <property type="match status" value="1"/>
</dbReference>
<dbReference type="Pfam" id="PF13439">
    <property type="entry name" value="Glyco_transf_4"/>
    <property type="match status" value="1"/>
</dbReference>
<dbReference type="EMBL" id="JBHSDC010000029">
    <property type="protein sequence ID" value="MFC4233110.1"/>
    <property type="molecule type" value="Genomic_DNA"/>
</dbReference>
<keyword evidence="5" id="KW-1185">Reference proteome</keyword>
<evidence type="ECO:0000313" key="4">
    <source>
        <dbReference type="EMBL" id="MFC4233110.1"/>
    </source>
</evidence>
<evidence type="ECO:0000256" key="1">
    <source>
        <dbReference type="ARBA" id="ARBA00022679"/>
    </source>
</evidence>
<sequence length="368" mass="42562">MKVLYDYQIFGMQDYGGISRIYTELLKAKLPENNFIPELPLRFSNNYYLNELKNVQYYPFFPKMALFKKVQIMNKFNKNYSINKIKLSKFDIFHPTYYDPYFLPYLDKKPFVITFFDMIHEKFGSQYKEFAQDKTIYEGKQQLVKHAARIISISESTRKDLIEYFNVPAEKIDVIHLATSLGKSNNEPIIKGDYLLFVGRRERYKNFNMLIVSLQPLFQNNKNLKLICAGGGIFSDDEVALINNLGIQDQVLQLPFNKDNILSNLYTHALAFLFPSLYEGFGIPVLEAFACGCPLILSNTSSLPEVAGDAAAYFNPYEANSILNSVNSVLHNNAYRQQLKEKGILRANNFSWKKTLMETENTYKKIAI</sequence>
<dbReference type="Gene3D" id="3.40.50.2000">
    <property type="entry name" value="Glycogen Phosphorylase B"/>
    <property type="match status" value="2"/>
</dbReference>
<protein>
    <submittedName>
        <fullName evidence="4">Glycosyltransferase family 4 protein</fullName>
    </submittedName>
</protein>
<dbReference type="Pfam" id="PF00534">
    <property type="entry name" value="Glycos_transf_1"/>
    <property type="match status" value="1"/>
</dbReference>
<dbReference type="Proteomes" id="UP001595906">
    <property type="component" value="Unassembled WGS sequence"/>
</dbReference>
<proteinExistence type="predicted"/>
<gene>
    <name evidence="4" type="ORF">ACFOW1_14505</name>
</gene>
<reference evidence="5" key="1">
    <citation type="journal article" date="2019" name="Int. J. Syst. Evol. Microbiol.">
        <title>The Global Catalogue of Microorganisms (GCM) 10K type strain sequencing project: providing services to taxonomists for standard genome sequencing and annotation.</title>
        <authorList>
            <consortium name="The Broad Institute Genomics Platform"/>
            <consortium name="The Broad Institute Genome Sequencing Center for Infectious Disease"/>
            <person name="Wu L."/>
            <person name="Ma J."/>
        </authorList>
    </citation>
    <scope>NUCLEOTIDE SEQUENCE [LARGE SCALE GENOMIC DNA]</scope>
    <source>
        <strain evidence="5">CECT 8010</strain>
    </source>
</reference>
<dbReference type="CDD" id="cd03809">
    <property type="entry name" value="GT4_MtfB-like"/>
    <property type="match status" value="1"/>
</dbReference>
<dbReference type="RefSeq" id="WP_379015243.1">
    <property type="nucleotide sequence ID" value="NZ_JBHSDC010000029.1"/>
</dbReference>
<evidence type="ECO:0000313" key="5">
    <source>
        <dbReference type="Proteomes" id="UP001595906"/>
    </source>
</evidence>
<organism evidence="4 5">
    <name type="scientific">Parasediminibacterium paludis</name>
    <dbReference type="NCBI Taxonomy" id="908966"/>
    <lineage>
        <taxon>Bacteria</taxon>
        <taxon>Pseudomonadati</taxon>
        <taxon>Bacteroidota</taxon>
        <taxon>Chitinophagia</taxon>
        <taxon>Chitinophagales</taxon>
        <taxon>Chitinophagaceae</taxon>
        <taxon>Parasediminibacterium</taxon>
    </lineage>
</organism>
<feature type="domain" description="Glycosyl transferase family 1" evidence="2">
    <location>
        <begin position="192"/>
        <end position="343"/>
    </location>
</feature>
<keyword evidence="1" id="KW-0808">Transferase</keyword>
<comment type="caution">
    <text evidence="4">The sequence shown here is derived from an EMBL/GenBank/DDBJ whole genome shotgun (WGS) entry which is preliminary data.</text>
</comment>
<dbReference type="SUPFAM" id="SSF53756">
    <property type="entry name" value="UDP-Glycosyltransferase/glycogen phosphorylase"/>
    <property type="match status" value="1"/>
</dbReference>
<feature type="domain" description="Glycosyltransferase subfamily 4-like N-terminal" evidence="3">
    <location>
        <begin position="76"/>
        <end position="176"/>
    </location>
</feature>